<dbReference type="InterPro" id="IPR002509">
    <property type="entry name" value="NODB_dom"/>
</dbReference>
<feature type="domain" description="NodB homology" evidence="3">
    <location>
        <begin position="71"/>
        <end position="271"/>
    </location>
</feature>
<protein>
    <recommendedName>
        <fullName evidence="3">NodB homology domain-containing protein</fullName>
    </recommendedName>
</protein>
<dbReference type="InterPro" id="IPR011330">
    <property type="entry name" value="Glyco_hydro/deAcase_b/a-brl"/>
</dbReference>
<keyword evidence="2" id="KW-0732">Signal</keyword>
<dbReference type="PROSITE" id="PS51677">
    <property type="entry name" value="NODB"/>
    <property type="match status" value="1"/>
</dbReference>
<dbReference type="SUPFAM" id="SSF88713">
    <property type="entry name" value="Glycoside hydrolase/deacetylase"/>
    <property type="match status" value="1"/>
</dbReference>
<proteinExistence type="predicted"/>
<dbReference type="Pfam" id="PF01522">
    <property type="entry name" value="Polysacc_deac_1"/>
    <property type="match status" value="1"/>
</dbReference>
<evidence type="ECO:0000256" key="1">
    <source>
        <dbReference type="ARBA" id="ARBA00004613"/>
    </source>
</evidence>
<sequence length="271" mass="28312">MSPSDRGTGASGVIPVLLYHSVSATRRDDPWQVAAADFREDMAAVVASGRTPLTATRYAAALRGAAAMPDRPVLITFDDGFADFADEAAPILAEFGLPATIFVTTGWIGTTGMLSAAAVRDVAAGGSVEVGAHSVTHPHLDLLGRRAARDEIGASKTALEDLLGGPVTSFAFPHGSHRRQTVAAVRDAGFDAAFAVKNALSHAADEPFTIARYTVRAATTRGEVAAVLSGAGAPPAWHGERLITTAYRAVRYARYAGRPVAHPIEGWKITV</sequence>
<evidence type="ECO:0000313" key="4">
    <source>
        <dbReference type="EMBL" id="BCJ40226.1"/>
    </source>
</evidence>
<dbReference type="PANTHER" id="PTHR34216">
    <property type="match status" value="1"/>
</dbReference>
<dbReference type="CDD" id="cd10918">
    <property type="entry name" value="CE4_NodB_like_5s_6s"/>
    <property type="match status" value="1"/>
</dbReference>
<evidence type="ECO:0000259" key="3">
    <source>
        <dbReference type="PROSITE" id="PS51677"/>
    </source>
</evidence>
<dbReference type="Gene3D" id="3.20.20.370">
    <property type="entry name" value="Glycoside hydrolase/deacetylase"/>
    <property type="match status" value="1"/>
</dbReference>
<evidence type="ECO:0000313" key="5">
    <source>
        <dbReference type="Proteomes" id="UP000676967"/>
    </source>
</evidence>
<accession>A0ABM7LLT6</accession>
<evidence type="ECO:0000256" key="2">
    <source>
        <dbReference type="ARBA" id="ARBA00022729"/>
    </source>
</evidence>
<organism evidence="4 5">
    <name type="scientific">Actinoplanes ianthinogenes</name>
    <dbReference type="NCBI Taxonomy" id="122358"/>
    <lineage>
        <taxon>Bacteria</taxon>
        <taxon>Bacillati</taxon>
        <taxon>Actinomycetota</taxon>
        <taxon>Actinomycetes</taxon>
        <taxon>Micromonosporales</taxon>
        <taxon>Micromonosporaceae</taxon>
        <taxon>Actinoplanes</taxon>
    </lineage>
</organism>
<dbReference type="EMBL" id="AP023356">
    <property type="protein sequence ID" value="BCJ40226.1"/>
    <property type="molecule type" value="Genomic_DNA"/>
</dbReference>
<dbReference type="PANTHER" id="PTHR34216:SF3">
    <property type="entry name" value="POLY-BETA-1,6-N-ACETYL-D-GLUCOSAMINE N-DEACETYLASE"/>
    <property type="match status" value="1"/>
</dbReference>
<keyword evidence="5" id="KW-1185">Reference proteome</keyword>
<dbReference type="Proteomes" id="UP000676967">
    <property type="component" value="Chromosome"/>
</dbReference>
<dbReference type="InterPro" id="IPR051398">
    <property type="entry name" value="Polysacch_Deacetylase"/>
</dbReference>
<comment type="subcellular location">
    <subcellularLocation>
        <location evidence="1">Secreted</location>
    </subcellularLocation>
</comment>
<reference evidence="4 5" key="1">
    <citation type="submission" date="2020-08" db="EMBL/GenBank/DDBJ databases">
        <title>Whole genome shotgun sequence of Actinoplanes ianthinogenes NBRC 13996.</title>
        <authorList>
            <person name="Komaki H."/>
            <person name="Tamura T."/>
        </authorList>
    </citation>
    <scope>NUCLEOTIDE SEQUENCE [LARGE SCALE GENOMIC DNA]</scope>
    <source>
        <strain evidence="4 5">NBRC 13996</strain>
    </source>
</reference>
<gene>
    <name evidence="4" type="ORF">Aiant_08830</name>
</gene>
<name>A0ABM7LLT6_9ACTN</name>